<evidence type="ECO:0000313" key="3">
    <source>
        <dbReference type="Proteomes" id="UP000443070"/>
    </source>
</evidence>
<sequence>MKDWEVTLANLFKDRDNPKPLGAILGKIVSLEPLKISIQDGKFFIDRSNCYVCNQLLERKSDFDFTADQSQSGQIKVSCEHGGGSYDASGDINATGKIHLHEVWKIGDMVMVQPDESGQHFFIVDIVKGVE</sequence>
<evidence type="ECO:0000313" key="4">
    <source>
        <dbReference type="Proteomes" id="UP000484547"/>
    </source>
</evidence>
<dbReference type="EMBL" id="WNBW01000013">
    <property type="protein sequence ID" value="MTU04930.1"/>
    <property type="molecule type" value="Genomic_DNA"/>
</dbReference>
<name>A0A7X2XI28_9FIRM</name>
<dbReference type="AlphaFoldDB" id="A0A7X2XI28"/>
<gene>
    <name evidence="1" type="ORF">GMD11_10790</name>
    <name evidence="2" type="ORF">GMD18_11100</name>
</gene>
<dbReference type="EMBL" id="WNBM01000010">
    <property type="protein sequence ID" value="MTT76740.1"/>
    <property type="molecule type" value="Genomic_DNA"/>
</dbReference>
<dbReference type="Proteomes" id="UP000443070">
    <property type="component" value="Unassembled WGS sequence"/>
</dbReference>
<dbReference type="RefSeq" id="WP_149877330.1">
    <property type="nucleotide sequence ID" value="NZ_CATWQF010000006.1"/>
</dbReference>
<dbReference type="InterPro" id="IPR022555">
    <property type="entry name" value="DUF2577"/>
</dbReference>
<evidence type="ECO:0000313" key="2">
    <source>
        <dbReference type="EMBL" id="MTU04930.1"/>
    </source>
</evidence>
<reference evidence="3 4" key="1">
    <citation type="journal article" date="2019" name="Nat. Med.">
        <title>A library of human gut bacterial isolates paired with longitudinal multiomics data enables mechanistic microbiome research.</title>
        <authorList>
            <person name="Poyet M."/>
            <person name="Groussin M."/>
            <person name="Gibbons S.M."/>
            <person name="Avila-Pacheco J."/>
            <person name="Jiang X."/>
            <person name="Kearney S.M."/>
            <person name="Perrotta A.R."/>
            <person name="Berdy B."/>
            <person name="Zhao S."/>
            <person name="Lieberman T.D."/>
            <person name="Swanson P.K."/>
            <person name="Smith M."/>
            <person name="Roesemann S."/>
            <person name="Alexander J.E."/>
            <person name="Rich S.A."/>
            <person name="Livny J."/>
            <person name="Vlamakis H."/>
            <person name="Clish C."/>
            <person name="Bullock K."/>
            <person name="Deik A."/>
            <person name="Scott J."/>
            <person name="Pierce K.A."/>
            <person name="Xavier R.J."/>
            <person name="Alm E.J."/>
        </authorList>
    </citation>
    <scope>NUCLEOTIDE SEQUENCE [LARGE SCALE GENOMIC DNA]</scope>
    <source>
        <strain evidence="1 4">BIOML-A13</strain>
        <strain evidence="2 3">BIOML-A3</strain>
    </source>
</reference>
<dbReference type="Pfam" id="PF10844">
    <property type="entry name" value="DUF2577"/>
    <property type="match status" value="1"/>
</dbReference>
<accession>A0A7X2XI28</accession>
<evidence type="ECO:0000313" key="1">
    <source>
        <dbReference type="EMBL" id="MTT76740.1"/>
    </source>
</evidence>
<dbReference type="Proteomes" id="UP000484547">
    <property type="component" value="Unassembled WGS sequence"/>
</dbReference>
<organism evidence="1 4">
    <name type="scientific">Phascolarctobacterium faecium</name>
    <dbReference type="NCBI Taxonomy" id="33025"/>
    <lineage>
        <taxon>Bacteria</taxon>
        <taxon>Bacillati</taxon>
        <taxon>Bacillota</taxon>
        <taxon>Negativicutes</taxon>
        <taxon>Acidaminococcales</taxon>
        <taxon>Acidaminococcaceae</taxon>
        <taxon>Phascolarctobacterium</taxon>
    </lineage>
</organism>
<protein>
    <submittedName>
        <fullName evidence="1">DUF2577 domain-containing protein</fullName>
    </submittedName>
</protein>
<comment type="caution">
    <text evidence="1">The sequence shown here is derived from an EMBL/GenBank/DDBJ whole genome shotgun (WGS) entry which is preliminary data.</text>
</comment>
<keyword evidence="3" id="KW-1185">Reference proteome</keyword>
<dbReference type="OrthoDB" id="2974213at2"/>
<proteinExistence type="predicted"/>